<keyword evidence="3" id="KW-1185">Reference proteome</keyword>
<dbReference type="RefSeq" id="WP_369458995.1">
    <property type="nucleotide sequence ID" value="NZ_JBGBDC010000001.1"/>
</dbReference>
<dbReference type="Proteomes" id="UP001562178">
    <property type="component" value="Unassembled WGS sequence"/>
</dbReference>
<keyword evidence="1" id="KW-0812">Transmembrane</keyword>
<sequence>MGALLLAGAAGPTLAQSYVNAPSSYLGVDGLVAGWMSNRPPGTLTQDWYPGSGEASTGAGPVSGPTHDVVFLSSTGPQRFGTGLSASPDPTYPDFQVISGLTTDTADGAKLAQQYIEFPFVTGTMRYADTSPSAALFYVNGAFTAKRWNLNGNTHPRAFGYAAYLVDGDGNAVSALLQQTDDVSTVAGDDFQFVRAPDGPGPGITLQPGSAYALRFYLYRTAANTDGKASWDDTLFTMSRQTLAEIIVGASAITAAPAGTQNHYSYSFNVYNHGPDATRAVVSDPLPATANGASATWSCTLQPSGSPCATPSGNGPISAVVQALNSGETALYTVTWTGPGVTTASTHTVTAQPEAGSPTDPISTNNAAELSLVPPTITAVDDVVTLGTNTASATTPVASNDTSSGGAVDPATVTVVTPPAAGTVSCASGICTYVPPAGGLASPVSYQYNICLAAPNQAICATATVRVSAAQPNAQPAMPTPVPATGAYALSLLAVLLGLLGIRQSRRSSAQ</sequence>
<feature type="transmembrane region" description="Helical" evidence="1">
    <location>
        <begin position="482"/>
        <end position="502"/>
    </location>
</feature>
<name>A0ABV4AY18_9BURK</name>
<comment type="caution">
    <text evidence="2">The sequence shown here is derived from an EMBL/GenBank/DDBJ whole genome shotgun (WGS) entry which is preliminary data.</text>
</comment>
<keyword evidence="1" id="KW-1133">Transmembrane helix</keyword>
<proteinExistence type="predicted"/>
<evidence type="ECO:0000313" key="2">
    <source>
        <dbReference type="EMBL" id="MEY2250039.1"/>
    </source>
</evidence>
<reference evidence="2 3" key="1">
    <citation type="journal article" date="2016" name="Int. J. Syst. Evol. Microbiol.">
        <title>Description of Comamonas sediminis sp. nov., isolated from lagoon sediments.</title>
        <authorList>
            <person name="Subhash Y."/>
            <person name="Bang J.J."/>
            <person name="You T.H."/>
            <person name="Lee S.S."/>
        </authorList>
    </citation>
    <scope>NUCLEOTIDE SEQUENCE [LARGE SCALE GENOMIC DNA]</scope>
    <source>
        <strain evidence="2 3">JCM 31169</strain>
    </source>
</reference>
<dbReference type="EMBL" id="JBGBDC010000001">
    <property type="protein sequence ID" value="MEY2250039.1"/>
    <property type="molecule type" value="Genomic_DNA"/>
</dbReference>
<keyword evidence="1" id="KW-0472">Membrane</keyword>
<accession>A0ABV4AY18</accession>
<evidence type="ECO:0000313" key="3">
    <source>
        <dbReference type="Proteomes" id="UP001562178"/>
    </source>
</evidence>
<dbReference type="InterPro" id="IPR026442">
    <property type="entry name" value="IPTL_CTERM"/>
</dbReference>
<organism evidence="2 3">
    <name type="scientific">Comamonas sediminis</name>
    <dbReference type="NCBI Taxonomy" id="1783360"/>
    <lineage>
        <taxon>Bacteria</taxon>
        <taxon>Pseudomonadati</taxon>
        <taxon>Pseudomonadota</taxon>
        <taxon>Betaproteobacteria</taxon>
        <taxon>Burkholderiales</taxon>
        <taxon>Comamonadaceae</taxon>
        <taxon>Comamonas</taxon>
    </lineage>
</organism>
<gene>
    <name evidence="2" type="ORF">AB7A72_03385</name>
</gene>
<evidence type="ECO:0000256" key="1">
    <source>
        <dbReference type="SAM" id="Phobius"/>
    </source>
</evidence>
<protein>
    <submittedName>
        <fullName evidence="2">IPTL-CTERM sorting domain-containing protein</fullName>
    </submittedName>
</protein>
<dbReference type="NCBIfam" id="TIGR04174">
    <property type="entry name" value="IPTL_CTERM"/>
    <property type="match status" value="1"/>
</dbReference>